<accession>A0ABN4HX94</accession>
<organism evidence="2 3">
    <name type="scientific">Herbaspirillum hiltneri N3</name>
    <dbReference type="NCBI Taxonomy" id="1262470"/>
    <lineage>
        <taxon>Bacteria</taxon>
        <taxon>Pseudomonadati</taxon>
        <taxon>Pseudomonadota</taxon>
        <taxon>Betaproteobacteria</taxon>
        <taxon>Burkholderiales</taxon>
        <taxon>Oxalobacteraceae</taxon>
        <taxon>Herbaspirillum</taxon>
    </lineage>
</organism>
<gene>
    <name evidence="2" type="ORF">F506_11970</name>
</gene>
<evidence type="ECO:0000313" key="2">
    <source>
        <dbReference type="EMBL" id="AKZ63294.1"/>
    </source>
</evidence>
<reference evidence="3" key="1">
    <citation type="journal article" date="2015" name="Genome Announc.">
        <title>Complete Genome Sequence of Herbaspirillum hiltneri N3 (DSM 17495), Isolated from Surface-Sterilized Wheat Roots.</title>
        <authorList>
            <person name="Guizelini D."/>
            <person name="Saizaki P.M."/>
            <person name="Coimbra N.A."/>
            <person name="Weiss V.A."/>
            <person name="Faoro H."/>
            <person name="Sfeir M.Z."/>
            <person name="Baura V.A."/>
            <person name="Monteiro R.A."/>
            <person name="Chubatsu L.S."/>
            <person name="Souza E.M."/>
            <person name="Cruz L.M."/>
            <person name="Pedrosa F.O."/>
            <person name="Raittz R.T."/>
            <person name="Marchaukoski J.N."/>
            <person name="Steffens M.B."/>
        </authorList>
    </citation>
    <scope>NUCLEOTIDE SEQUENCE [LARGE SCALE GENOMIC DNA]</scope>
    <source>
        <strain evidence="3">N3</strain>
    </source>
</reference>
<dbReference type="RefSeq" id="WP_053197738.1">
    <property type="nucleotide sequence ID" value="NZ_CP011409.1"/>
</dbReference>
<protein>
    <recommendedName>
        <fullName evidence="4">DUF4936 family protein</fullName>
    </recommendedName>
</protein>
<dbReference type="Pfam" id="PF16290">
    <property type="entry name" value="DUF4936"/>
    <property type="match status" value="1"/>
</dbReference>
<dbReference type="InterPro" id="IPR032556">
    <property type="entry name" value="DUF4936"/>
</dbReference>
<proteinExistence type="predicted"/>
<sequence>MDLYIYYRVPVGKSAQLEQQAAALQARLSQQHQVATELKRRPQDKDGMHTWMEVYLDTPDGFESILEEALTSSGLPALIDGQRHTEYFLDFSPCA</sequence>
<keyword evidence="3" id="KW-1185">Reference proteome</keyword>
<dbReference type="Proteomes" id="UP000063429">
    <property type="component" value="Chromosome"/>
</dbReference>
<dbReference type="EMBL" id="CP011409">
    <property type="protein sequence ID" value="AKZ63294.1"/>
    <property type="molecule type" value="Genomic_DNA"/>
</dbReference>
<evidence type="ECO:0000256" key="1">
    <source>
        <dbReference type="SAM" id="Coils"/>
    </source>
</evidence>
<keyword evidence="1" id="KW-0175">Coiled coil</keyword>
<evidence type="ECO:0008006" key="4">
    <source>
        <dbReference type="Google" id="ProtNLM"/>
    </source>
</evidence>
<feature type="coiled-coil region" evidence="1">
    <location>
        <begin position="14"/>
        <end position="41"/>
    </location>
</feature>
<evidence type="ECO:0000313" key="3">
    <source>
        <dbReference type="Proteomes" id="UP000063429"/>
    </source>
</evidence>
<name>A0ABN4HX94_9BURK</name>